<evidence type="ECO:0000313" key="5">
    <source>
        <dbReference type="EMBL" id="PNI72610.1"/>
    </source>
</evidence>
<evidence type="ECO:0000256" key="2">
    <source>
        <dbReference type="ARBA" id="ARBA00022741"/>
    </source>
</evidence>
<organism evidence="5 6">
    <name type="scientific">Pan troglodytes</name>
    <name type="common">Chimpanzee</name>
    <dbReference type="NCBI Taxonomy" id="9598"/>
    <lineage>
        <taxon>Eukaryota</taxon>
        <taxon>Metazoa</taxon>
        <taxon>Chordata</taxon>
        <taxon>Craniata</taxon>
        <taxon>Vertebrata</taxon>
        <taxon>Euteleostomi</taxon>
        <taxon>Mammalia</taxon>
        <taxon>Eutheria</taxon>
        <taxon>Euarchontoglires</taxon>
        <taxon>Primates</taxon>
        <taxon>Haplorrhini</taxon>
        <taxon>Catarrhini</taxon>
        <taxon>Hominidae</taxon>
        <taxon>Pan</taxon>
    </lineage>
</organism>
<gene>
    <name evidence="5" type="ORF">CK820_G0009633</name>
</gene>
<evidence type="ECO:0000313" key="6">
    <source>
        <dbReference type="Proteomes" id="UP000236370"/>
    </source>
</evidence>
<protein>
    <submittedName>
        <fullName evidence="5">ATAD2B isoform 5</fullName>
    </submittedName>
</protein>
<dbReference type="Proteomes" id="UP000236370">
    <property type="component" value="Unassembled WGS sequence"/>
</dbReference>
<dbReference type="AlphaFoldDB" id="A0A2J8NLG5"/>
<name>A0A2J8NLG5_PANTR</name>
<feature type="domain" description="AAA ATPase AAA+ lid" evidence="4">
    <location>
        <begin position="35"/>
        <end position="64"/>
    </location>
</feature>
<dbReference type="GO" id="GO:0005524">
    <property type="term" value="F:ATP binding"/>
    <property type="evidence" value="ECO:0007669"/>
    <property type="project" value="UniProtKB-KW"/>
</dbReference>
<accession>A0A2J8NLG5</accession>
<dbReference type="Pfam" id="PF17862">
    <property type="entry name" value="AAA_lid_3"/>
    <property type="match status" value="1"/>
</dbReference>
<evidence type="ECO:0000256" key="3">
    <source>
        <dbReference type="ARBA" id="ARBA00022840"/>
    </source>
</evidence>
<comment type="similarity">
    <text evidence="1">Belongs to the AAA ATPase family.</text>
</comment>
<dbReference type="PANTHER" id="PTHR23069">
    <property type="entry name" value="AAA DOMAIN-CONTAINING"/>
    <property type="match status" value="1"/>
</dbReference>
<evidence type="ECO:0000259" key="4">
    <source>
        <dbReference type="Pfam" id="PF17862"/>
    </source>
</evidence>
<dbReference type="PANTHER" id="PTHR23069:SF5">
    <property type="entry name" value="ATPASE FAMILY AAA DOMAIN-CONTAINING PROTEIN 2B"/>
    <property type="match status" value="1"/>
</dbReference>
<feature type="non-terminal residue" evidence="5">
    <location>
        <position position="64"/>
    </location>
</feature>
<dbReference type="Gene3D" id="1.10.8.60">
    <property type="match status" value="1"/>
</dbReference>
<dbReference type="InterPro" id="IPR045199">
    <property type="entry name" value="ATAD2-like"/>
</dbReference>
<comment type="caution">
    <text evidence="5">The sequence shown here is derived from an EMBL/GenBank/DDBJ whole genome shotgun (WGS) entry which is preliminary data.</text>
</comment>
<keyword evidence="3" id="KW-0067">ATP-binding</keyword>
<dbReference type="SUPFAM" id="SSF52540">
    <property type="entry name" value="P-loop containing nucleoside triphosphate hydrolases"/>
    <property type="match status" value="1"/>
</dbReference>
<dbReference type="EMBL" id="NBAG03000227">
    <property type="protein sequence ID" value="PNI72610.1"/>
    <property type="molecule type" value="Genomic_DNA"/>
</dbReference>
<reference evidence="5 6" key="1">
    <citation type="submission" date="2017-12" db="EMBL/GenBank/DDBJ databases">
        <title>High-resolution comparative analysis of great ape genomes.</title>
        <authorList>
            <person name="Pollen A."/>
            <person name="Hastie A."/>
            <person name="Hormozdiari F."/>
            <person name="Dougherty M."/>
            <person name="Liu R."/>
            <person name="Chaisson M."/>
            <person name="Hoppe E."/>
            <person name="Hill C."/>
            <person name="Pang A."/>
            <person name="Hillier L."/>
            <person name="Baker C."/>
            <person name="Armstrong J."/>
            <person name="Shendure J."/>
            <person name="Paten B."/>
            <person name="Wilson R."/>
            <person name="Chao H."/>
            <person name="Schneider V."/>
            <person name="Ventura M."/>
            <person name="Kronenberg Z."/>
            <person name="Murali S."/>
            <person name="Gordon D."/>
            <person name="Cantsilieris S."/>
            <person name="Munson K."/>
            <person name="Nelson B."/>
            <person name="Raja A."/>
            <person name="Underwood J."/>
            <person name="Diekhans M."/>
            <person name="Fiddes I."/>
            <person name="Haussler D."/>
            <person name="Eichler E."/>
        </authorList>
    </citation>
    <scope>NUCLEOTIDE SEQUENCE [LARGE SCALE GENOMIC DNA]</scope>
    <source>
        <strain evidence="5">Yerkes chimp pedigree #C0471</strain>
    </source>
</reference>
<evidence type="ECO:0000256" key="1">
    <source>
        <dbReference type="ARBA" id="ARBA00006914"/>
    </source>
</evidence>
<dbReference type="InterPro" id="IPR041569">
    <property type="entry name" value="AAA_lid_3"/>
</dbReference>
<proteinExistence type="inferred from homology"/>
<dbReference type="InterPro" id="IPR027417">
    <property type="entry name" value="P-loop_NTPase"/>
</dbReference>
<keyword evidence="2" id="KW-0547">Nucleotide-binding</keyword>
<dbReference type="SMR" id="A0A2J8NLG5"/>
<sequence length="64" mass="7127">MRLPSLLSYRAVSKARKHILQIHTRDWNPKLSDAFLGELAEKCVGYCGADIKALCTEAALIALR</sequence>